<organism evidence="1 2">
    <name type="scientific">Alosa alosa</name>
    <name type="common">allis shad</name>
    <dbReference type="NCBI Taxonomy" id="278164"/>
    <lineage>
        <taxon>Eukaryota</taxon>
        <taxon>Metazoa</taxon>
        <taxon>Chordata</taxon>
        <taxon>Craniata</taxon>
        <taxon>Vertebrata</taxon>
        <taxon>Euteleostomi</taxon>
        <taxon>Actinopterygii</taxon>
        <taxon>Neopterygii</taxon>
        <taxon>Teleostei</taxon>
        <taxon>Clupei</taxon>
        <taxon>Clupeiformes</taxon>
        <taxon>Clupeoidei</taxon>
        <taxon>Clupeidae</taxon>
        <taxon>Alosa</taxon>
    </lineage>
</organism>
<protein>
    <submittedName>
        <fullName evidence="1">Uncharacterized protein</fullName>
    </submittedName>
</protein>
<sequence>MLVSVLFNERSTIALVLQQAVVNPSDNPCKCHYPFIARNYRQISSISNTAWGRSMEMYMDLCRASSIPLWLAPLLRVAGRLKTDRARRRSAYRFIQRQLYHHRVGCTDDNCNPTYIYPAELKELIRAVFPAEVCNYPDPCNEKV</sequence>
<proteinExistence type="predicted"/>
<dbReference type="EMBL" id="JADWDJ010000021">
    <property type="protein sequence ID" value="KAG5263995.1"/>
    <property type="molecule type" value="Genomic_DNA"/>
</dbReference>
<gene>
    <name evidence="1" type="ORF">AALO_G00270970</name>
</gene>
<comment type="caution">
    <text evidence="1">The sequence shown here is derived from an EMBL/GenBank/DDBJ whole genome shotgun (WGS) entry which is preliminary data.</text>
</comment>
<evidence type="ECO:0000313" key="2">
    <source>
        <dbReference type="Proteomes" id="UP000823561"/>
    </source>
</evidence>
<dbReference type="Proteomes" id="UP000823561">
    <property type="component" value="Chromosome 21"/>
</dbReference>
<evidence type="ECO:0000313" key="1">
    <source>
        <dbReference type="EMBL" id="KAG5263995.1"/>
    </source>
</evidence>
<accession>A0AAV6FN64</accession>
<keyword evidence="2" id="KW-1185">Reference proteome</keyword>
<name>A0AAV6FN64_9TELE</name>
<reference evidence="1" key="1">
    <citation type="submission" date="2020-10" db="EMBL/GenBank/DDBJ databases">
        <title>Chromosome-scale genome assembly of the Allis shad, Alosa alosa.</title>
        <authorList>
            <person name="Margot Z."/>
            <person name="Christophe K."/>
            <person name="Cabau C."/>
            <person name="Louis A."/>
            <person name="Berthelot C."/>
            <person name="Parey E."/>
            <person name="Roest Crollius H."/>
            <person name="Montfort J."/>
            <person name="Robinson-Rechavi M."/>
            <person name="Bucao C."/>
            <person name="Bouchez O."/>
            <person name="Gislard M."/>
            <person name="Lluch J."/>
            <person name="Milhes M."/>
            <person name="Lampietro C."/>
            <person name="Lopez Roques C."/>
            <person name="Donnadieu C."/>
            <person name="Braasch I."/>
            <person name="Desvignes T."/>
            <person name="Postlethwait J."/>
            <person name="Bobe J."/>
            <person name="Guiguen Y."/>
        </authorList>
    </citation>
    <scope>NUCLEOTIDE SEQUENCE</scope>
    <source>
        <strain evidence="1">M-15738</strain>
        <tissue evidence="1">Blood</tissue>
    </source>
</reference>
<dbReference type="AlphaFoldDB" id="A0AAV6FN64"/>